<proteinExistence type="predicted"/>
<keyword evidence="3 5" id="KW-0472">Membrane</keyword>
<feature type="transmembrane region" description="Helical" evidence="5">
    <location>
        <begin position="41"/>
        <end position="61"/>
    </location>
</feature>
<feature type="transmembrane region" description="Helical" evidence="5">
    <location>
        <begin position="289"/>
        <end position="312"/>
    </location>
</feature>
<evidence type="ECO:0000313" key="8">
    <source>
        <dbReference type="Proteomes" id="UP000009175"/>
    </source>
</evidence>
<feature type="transmembrane region" description="Helical" evidence="5">
    <location>
        <begin position="7"/>
        <end position="29"/>
    </location>
</feature>
<feature type="compositionally biased region" description="Acidic residues" evidence="4">
    <location>
        <begin position="436"/>
        <end position="455"/>
    </location>
</feature>
<dbReference type="PROSITE" id="PS50850">
    <property type="entry name" value="MFS"/>
    <property type="match status" value="1"/>
</dbReference>
<dbReference type="FunFam" id="1.20.1250.20:FF:000327">
    <property type="entry name" value="Transporter, MFS superfamily"/>
    <property type="match status" value="1"/>
</dbReference>
<reference evidence="7 8" key="1">
    <citation type="submission" date="2006-12" db="EMBL/GenBank/DDBJ databases">
        <title>Complete sequence of Shewanella amazonensis SB2B.</title>
        <authorList>
            <consortium name="US DOE Joint Genome Institute"/>
            <person name="Copeland A."/>
            <person name="Lucas S."/>
            <person name="Lapidus A."/>
            <person name="Barry K."/>
            <person name="Detter J.C."/>
            <person name="Glavina del Rio T."/>
            <person name="Hammon N."/>
            <person name="Israni S."/>
            <person name="Dalin E."/>
            <person name="Tice H."/>
            <person name="Pitluck S."/>
            <person name="Munk A.C."/>
            <person name="Brettin T."/>
            <person name="Bruce D."/>
            <person name="Han C."/>
            <person name="Tapia R."/>
            <person name="Gilna P."/>
            <person name="Schmutz J."/>
            <person name="Larimer F."/>
            <person name="Land M."/>
            <person name="Hauser L."/>
            <person name="Kyrpides N."/>
            <person name="Mikhailova N."/>
            <person name="Fredrickson J."/>
            <person name="Richardson P."/>
        </authorList>
    </citation>
    <scope>NUCLEOTIDE SEQUENCE [LARGE SCALE GENOMIC DNA]</scope>
    <source>
        <strain evidence="8">ATCC BAA-1098 / SB2B</strain>
    </source>
</reference>
<dbReference type="HOGENOM" id="CLU_035018_1_0_6"/>
<dbReference type="Gene3D" id="1.20.1250.20">
    <property type="entry name" value="MFS general substrate transporter like domains"/>
    <property type="match status" value="2"/>
</dbReference>
<dbReference type="STRING" id="326297.Sama_3112"/>
<feature type="transmembrane region" description="Helical" evidence="5">
    <location>
        <begin position="235"/>
        <end position="253"/>
    </location>
</feature>
<gene>
    <name evidence="7" type="ordered locus">Sama_3112</name>
</gene>
<dbReference type="InterPro" id="IPR047200">
    <property type="entry name" value="MFS_YcaD-like"/>
</dbReference>
<feature type="transmembrane region" description="Helical" evidence="5">
    <location>
        <begin position="162"/>
        <end position="182"/>
    </location>
</feature>
<feature type="transmembrane region" description="Helical" evidence="5">
    <location>
        <begin position="97"/>
        <end position="119"/>
    </location>
</feature>
<dbReference type="RefSeq" id="WP_011761219.1">
    <property type="nucleotide sequence ID" value="NC_008700.1"/>
</dbReference>
<keyword evidence="1 5" id="KW-0812">Transmembrane</keyword>
<dbReference type="GO" id="GO:0005886">
    <property type="term" value="C:plasma membrane"/>
    <property type="evidence" value="ECO:0007669"/>
    <property type="project" value="TreeGrafter"/>
</dbReference>
<dbReference type="InterPro" id="IPR020846">
    <property type="entry name" value="MFS_dom"/>
</dbReference>
<dbReference type="eggNOG" id="COG0477">
    <property type="taxonomic scope" value="Bacteria"/>
</dbReference>
<dbReference type="GO" id="GO:0022857">
    <property type="term" value="F:transmembrane transporter activity"/>
    <property type="evidence" value="ECO:0007669"/>
    <property type="project" value="InterPro"/>
</dbReference>
<keyword evidence="2 5" id="KW-1133">Transmembrane helix</keyword>
<accession>A1SAA8</accession>
<sequence length="520" mass="55530">MTNPLRTFASLYSTTLLTVLAGGLLTTYLGLKLSAMQVPQIWIGAMMSAYYAGLVAGSKIGHRLIARVGHIRAFVASAGIVTASALGHALVDDLSIWIVLRLLVGLGMMCQYMVLESWLNEQADNSQRGTVFASYMIVSYLALILGQGAISLYPDLGLEPLLLIAICFALCIVPIALTRRIHPAPLVPAPLNVTHFFKKAPQALTTVAIGSMIVGSFYGLAPAYASNLGLDPQQVASFMTATIAAGLLAQWPMGKLSDRMSRSRLIRTNCLLLGVLTLGIAITPYQPTVALVMTFLFGILGFTLYPLATALANSRVEQSERVGLSATILLTFGLGACIGPLIASTLMQWLGNSMLYGFMSACTLVLFAGLNYINARQKAEEPSTNDYIMATGDLVSSPLAAALDPRVDIESVQEQMTPTAGDDIADANAYIDEDDYVDEGDSADNDISDNDEPTGDIDNATDQPDAFINEQDFIAEPEPAMVQEKAPPANRGTSTETEPEEVQPDDSAESNWTAGPKSKS</sequence>
<dbReference type="InterPro" id="IPR036259">
    <property type="entry name" value="MFS_trans_sf"/>
</dbReference>
<dbReference type="KEGG" id="saz:Sama_3112"/>
<organism evidence="7 8">
    <name type="scientific">Shewanella amazonensis (strain ATCC BAA-1098 / SB2B)</name>
    <dbReference type="NCBI Taxonomy" id="326297"/>
    <lineage>
        <taxon>Bacteria</taxon>
        <taxon>Pseudomonadati</taxon>
        <taxon>Pseudomonadota</taxon>
        <taxon>Gammaproteobacteria</taxon>
        <taxon>Alteromonadales</taxon>
        <taxon>Shewanellaceae</taxon>
        <taxon>Shewanella</taxon>
    </lineage>
</organism>
<feature type="transmembrane region" description="Helical" evidence="5">
    <location>
        <begin position="203"/>
        <end position="223"/>
    </location>
</feature>
<dbReference type="InterPro" id="IPR011701">
    <property type="entry name" value="MFS"/>
</dbReference>
<dbReference type="CDD" id="cd17477">
    <property type="entry name" value="MFS_YcaD_like"/>
    <property type="match status" value="1"/>
</dbReference>
<dbReference type="SUPFAM" id="SSF103473">
    <property type="entry name" value="MFS general substrate transporter"/>
    <property type="match status" value="1"/>
</dbReference>
<protein>
    <recommendedName>
        <fullName evidence="6">Major facilitator superfamily (MFS) profile domain-containing protein</fullName>
    </recommendedName>
</protein>
<evidence type="ECO:0000256" key="1">
    <source>
        <dbReference type="ARBA" id="ARBA00022692"/>
    </source>
</evidence>
<evidence type="ECO:0000256" key="5">
    <source>
        <dbReference type="SAM" id="Phobius"/>
    </source>
</evidence>
<dbReference type="PANTHER" id="PTHR23521">
    <property type="entry name" value="TRANSPORTER MFS SUPERFAMILY"/>
    <property type="match status" value="1"/>
</dbReference>
<keyword evidence="8" id="KW-1185">Reference proteome</keyword>
<evidence type="ECO:0000313" key="7">
    <source>
        <dbReference type="EMBL" id="ABM01315.1"/>
    </source>
</evidence>
<evidence type="ECO:0000256" key="3">
    <source>
        <dbReference type="ARBA" id="ARBA00023136"/>
    </source>
</evidence>
<evidence type="ECO:0000256" key="2">
    <source>
        <dbReference type="ARBA" id="ARBA00022989"/>
    </source>
</evidence>
<dbReference type="AlphaFoldDB" id="A1SAA8"/>
<feature type="compositionally biased region" description="Acidic residues" evidence="4">
    <location>
        <begin position="497"/>
        <end position="508"/>
    </location>
</feature>
<dbReference type="Proteomes" id="UP000009175">
    <property type="component" value="Chromosome"/>
</dbReference>
<dbReference type="EMBL" id="CP000507">
    <property type="protein sequence ID" value="ABM01315.1"/>
    <property type="molecule type" value="Genomic_DNA"/>
</dbReference>
<dbReference type="PANTHER" id="PTHR23521:SF3">
    <property type="entry name" value="MFS TRANSPORTER"/>
    <property type="match status" value="1"/>
</dbReference>
<evidence type="ECO:0000256" key="4">
    <source>
        <dbReference type="SAM" id="MobiDB-lite"/>
    </source>
</evidence>
<dbReference type="FunFam" id="1.20.1250.20:FF:000314">
    <property type="entry name" value="Transporter, MFS superfamily"/>
    <property type="match status" value="1"/>
</dbReference>
<feature type="region of interest" description="Disordered" evidence="4">
    <location>
        <begin position="436"/>
        <end position="520"/>
    </location>
</feature>
<feature type="transmembrane region" description="Helical" evidence="5">
    <location>
        <begin position="265"/>
        <end position="283"/>
    </location>
</feature>
<feature type="transmembrane region" description="Helical" evidence="5">
    <location>
        <begin position="355"/>
        <end position="373"/>
    </location>
</feature>
<feature type="transmembrane region" description="Helical" evidence="5">
    <location>
        <begin position="324"/>
        <end position="343"/>
    </location>
</feature>
<dbReference type="OrthoDB" id="9810614at2"/>
<feature type="transmembrane region" description="Helical" evidence="5">
    <location>
        <begin position="73"/>
        <end position="91"/>
    </location>
</feature>
<name>A1SAA8_SHEAM</name>
<feature type="domain" description="Major facilitator superfamily (MFS) profile" evidence="6">
    <location>
        <begin position="1"/>
        <end position="378"/>
    </location>
</feature>
<feature type="transmembrane region" description="Helical" evidence="5">
    <location>
        <begin position="131"/>
        <end position="150"/>
    </location>
</feature>
<evidence type="ECO:0000259" key="6">
    <source>
        <dbReference type="PROSITE" id="PS50850"/>
    </source>
</evidence>
<dbReference type="Pfam" id="PF07690">
    <property type="entry name" value="MFS_1"/>
    <property type="match status" value="1"/>
</dbReference>